<keyword evidence="1" id="KW-0175">Coiled coil</keyword>
<dbReference type="EMBL" id="JBHUIG010000004">
    <property type="protein sequence ID" value="MFD2318445.1"/>
    <property type="molecule type" value="Genomic_DNA"/>
</dbReference>
<protein>
    <submittedName>
        <fullName evidence="4">YqaJ viral recombinase family protein</fullName>
    </submittedName>
</protein>
<evidence type="ECO:0000313" key="5">
    <source>
        <dbReference type="Proteomes" id="UP001597287"/>
    </source>
</evidence>
<dbReference type="Pfam" id="PF09588">
    <property type="entry name" value="YqaJ"/>
    <property type="match status" value="1"/>
</dbReference>
<organism evidence="4 5">
    <name type="scientific">Delftia deserti</name>
    <dbReference type="NCBI Taxonomy" id="1651218"/>
    <lineage>
        <taxon>Bacteria</taxon>
        <taxon>Pseudomonadati</taxon>
        <taxon>Pseudomonadota</taxon>
        <taxon>Betaproteobacteria</taxon>
        <taxon>Burkholderiales</taxon>
        <taxon>Comamonadaceae</taxon>
        <taxon>Delftia</taxon>
    </lineage>
</organism>
<feature type="region of interest" description="Disordered" evidence="2">
    <location>
        <begin position="480"/>
        <end position="505"/>
    </location>
</feature>
<gene>
    <name evidence="4" type="ORF">ACFSPV_07010</name>
</gene>
<name>A0ABW5EKG0_9BURK</name>
<comment type="caution">
    <text evidence="4">The sequence shown here is derived from an EMBL/GenBank/DDBJ whole genome shotgun (WGS) entry which is preliminary data.</text>
</comment>
<evidence type="ECO:0000256" key="2">
    <source>
        <dbReference type="SAM" id="MobiDB-lite"/>
    </source>
</evidence>
<proteinExistence type="predicted"/>
<feature type="coiled-coil region" evidence="1">
    <location>
        <begin position="255"/>
        <end position="316"/>
    </location>
</feature>
<feature type="domain" description="YqaJ viral recombinase" evidence="3">
    <location>
        <begin position="17"/>
        <end position="152"/>
    </location>
</feature>
<sequence length="633" mass="68709">MIVTNRKTHQIQQGSPEWLALRTGYPTASEAPAAQGVSRYQTRSELIRQKATGITPDHDAHALRRFAEGHEAEAAARPIAEEFIGDELSAVTMTAEVDGLPLLASLDGLDFDGTISWECKLWNESLAEQVRTNNLAPNYTVQMDQQQLVSGAKRTLFTCSDGTPERTVHCWYQSNDEKKAAIVTHWRQLALEVAAYAPGDTPTPVVAKQAASLPAVVVRVTGSIEVTDNFDEFELAARAFLETKLIRKPETDQDFADLEAQIRQMKAAEEALDASESQMLAQVAPVYSRKQRKDLLHALIRDNRLLSEKLLKTEKESRKAEIVTSAQANLDQHIATLNQQRLGANWIPRVAGGFAEAIRGKKSLDNMRDAIAVVLTNAKADANALAGRLEANRQHLRQDDGDWIALFADFAAVGGKAPEDFQALAALRIGQHRQAEAKRLEAERERIRQEEEARAQRAAAAEAARVAAEQARQLEADRARIRQEEQQRADAEAREKLAQANAQAQAGIAEGREAGALPAPLLDDLSATAAHVHDSGVAALDTQQAISTAQASSAAAAPAAEEVGATITLGQLNALLKAENLSVKVSAETLDDQGLPYRKERGSVLVLVSDAKRMALKLALGFKKFADALTAPA</sequence>
<feature type="compositionally biased region" description="Basic and acidic residues" evidence="2">
    <location>
        <begin position="480"/>
        <end position="497"/>
    </location>
</feature>
<reference evidence="5" key="1">
    <citation type="journal article" date="2019" name="Int. J. Syst. Evol. Microbiol.">
        <title>The Global Catalogue of Microorganisms (GCM) 10K type strain sequencing project: providing services to taxonomists for standard genome sequencing and annotation.</title>
        <authorList>
            <consortium name="The Broad Institute Genomics Platform"/>
            <consortium name="The Broad Institute Genome Sequencing Center for Infectious Disease"/>
            <person name="Wu L."/>
            <person name="Ma J."/>
        </authorList>
    </citation>
    <scope>NUCLEOTIDE SEQUENCE [LARGE SCALE GENOMIC DNA]</scope>
    <source>
        <strain evidence="5">CCUG 62793</strain>
    </source>
</reference>
<dbReference type="InterPro" id="IPR011604">
    <property type="entry name" value="PDDEXK-like_dom_sf"/>
</dbReference>
<accession>A0ABW5EKG0</accession>
<dbReference type="Gene3D" id="3.90.320.10">
    <property type="match status" value="1"/>
</dbReference>
<evidence type="ECO:0000256" key="1">
    <source>
        <dbReference type="SAM" id="Coils"/>
    </source>
</evidence>
<evidence type="ECO:0000313" key="4">
    <source>
        <dbReference type="EMBL" id="MFD2318445.1"/>
    </source>
</evidence>
<keyword evidence="5" id="KW-1185">Reference proteome</keyword>
<dbReference type="InterPro" id="IPR011335">
    <property type="entry name" value="Restrct_endonuc-II-like"/>
</dbReference>
<evidence type="ECO:0000259" key="3">
    <source>
        <dbReference type="Pfam" id="PF09588"/>
    </source>
</evidence>
<dbReference type="SUPFAM" id="SSF52980">
    <property type="entry name" value="Restriction endonuclease-like"/>
    <property type="match status" value="1"/>
</dbReference>
<dbReference type="RefSeq" id="WP_380104933.1">
    <property type="nucleotide sequence ID" value="NZ_JBHSIH010000001.1"/>
</dbReference>
<dbReference type="Proteomes" id="UP001597287">
    <property type="component" value="Unassembled WGS sequence"/>
</dbReference>
<dbReference type="InterPro" id="IPR019080">
    <property type="entry name" value="YqaJ_viral_recombinase"/>
</dbReference>